<evidence type="ECO:0000313" key="3">
    <source>
        <dbReference type="EMBL" id="GAA1910605.1"/>
    </source>
</evidence>
<feature type="coiled-coil region" evidence="1">
    <location>
        <begin position="294"/>
        <end position="321"/>
    </location>
</feature>
<dbReference type="RefSeq" id="WP_344004597.1">
    <property type="nucleotide sequence ID" value="NZ_BAAAMY010000002.1"/>
</dbReference>
<name>A0ABP5ACX3_9ACTN</name>
<sequence>MTNTLDTLAALKIRAGRGEPVRKRLDSEGARVSVTLPHPEYLARTLGTATLFGVTEDLTLYRTGSSGVAHADESPVSLQARADVLVEGWAALPARTDEGAVYRDLRIVSTTSPGVARDYALQVLRRGRDLLEPAPARRPRRPGRGTRTPDRDRKRSSRERLREDEETSSRWLLAGYLSGWGDATEAPPPGEEVLRTALYGMARERLGDVVEEYAEDVTAPAPGSPSWFRDLAERLEEWEWRAEDEDLPLRPRVPGSRRFYSVADEVLGESREIRSRQHVYNVPDTRGGAVSLYTDEEIREAAEVREIVARLREQRERLGSRPAATGTVGAVVDLEERRRSR</sequence>
<comment type="caution">
    <text evidence="3">The sequence shown here is derived from an EMBL/GenBank/DDBJ whole genome shotgun (WGS) entry which is preliminary data.</text>
</comment>
<accession>A0ABP5ACX3</accession>
<proteinExistence type="predicted"/>
<keyword evidence="1" id="KW-0175">Coiled coil</keyword>
<evidence type="ECO:0000256" key="1">
    <source>
        <dbReference type="SAM" id="Coils"/>
    </source>
</evidence>
<feature type="region of interest" description="Disordered" evidence="2">
    <location>
        <begin position="130"/>
        <end position="163"/>
    </location>
</feature>
<dbReference type="Proteomes" id="UP001501612">
    <property type="component" value="Unassembled WGS sequence"/>
</dbReference>
<dbReference type="EMBL" id="BAAAMY010000002">
    <property type="protein sequence ID" value="GAA1910605.1"/>
    <property type="molecule type" value="Genomic_DNA"/>
</dbReference>
<protein>
    <submittedName>
        <fullName evidence="3">Uncharacterized protein</fullName>
    </submittedName>
</protein>
<organism evidence="3 4">
    <name type="scientific">Nocardioides lentus</name>
    <dbReference type="NCBI Taxonomy" id="338077"/>
    <lineage>
        <taxon>Bacteria</taxon>
        <taxon>Bacillati</taxon>
        <taxon>Actinomycetota</taxon>
        <taxon>Actinomycetes</taxon>
        <taxon>Propionibacteriales</taxon>
        <taxon>Nocardioidaceae</taxon>
        <taxon>Nocardioides</taxon>
    </lineage>
</organism>
<evidence type="ECO:0000256" key="2">
    <source>
        <dbReference type="SAM" id="MobiDB-lite"/>
    </source>
</evidence>
<reference evidence="4" key="1">
    <citation type="journal article" date="2019" name="Int. J. Syst. Evol. Microbiol.">
        <title>The Global Catalogue of Microorganisms (GCM) 10K type strain sequencing project: providing services to taxonomists for standard genome sequencing and annotation.</title>
        <authorList>
            <consortium name="The Broad Institute Genomics Platform"/>
            <consortium name="The Broad Institute Genome Sequencing Center for Infectious Disease"/>
            <person name="Wu L."/>
            <person name="Ma J."/>
        </authorList>
    </citation>
    <scope>NUCLEOTIDE SEQUENCE [LARGE SCALE GENOMIC DNA]</scope>
    <source>
        <strain evidence="4">JCM 14046</strain>
    </source>
</reference>
<gene>
    <name evidence="3" type="ORF">GCM10009737_10030</name>
</gene>
<keyword evidence="4" id="KW-1185">Reference proteome</keyword>
<evidence type="ECO:0000313" key="4">
    <source>
        <dbReference type="Proteomes" id="UP001501612"/>
    </source>
</evidence>
<feature type="compositionally biased region" description="Basic and acidic residues" evidence="2">
    <location>
        <begin position="147"/>
        <end position="163"/>
    </location>
</feature>